<accession>A0A4Y2TJB5</accession>
<proteinExistence type="predicted"/>
<evidence type="ECO:0000313" key="1">
    <source>
        <dbReference type="EMBL" id="GBO00120.1"/>
    </source>
</evidence>
<protein>
    <submittedName>
        <fullName evidence="2">Uncharacterized protein</fullName>
    </submittedName>
</protein>
<sequence>VERKGESEKEVAFGGGIRSEKTWRRTGEEGGELVVRRIDEETLNIEKKKREYSSEWSEVCSESEPANVPTGEFHSVMTHQCLPGVQLYTN</sequence>
<evidence type="ECO:0000313" key="2">
    <source>
        <dbReference type="EMBL" id="GBO00121.1"/>
    </source>
</evidence>
<reference evidence="2 3" key="1">
    <citation type="journal article" date="2019" name="Sci. Rep.">
        <title>Orb-weaving spider Araneus ventricosus genome elucidates the spidroin gene catalogue.</title>
        <authorList>
            <person name="Kono N."/>
            <person name="Nakamura H."/>
            <person name="Ohtoshi R."/>
            <person name="Moran D.A.P."/>
            <person name="Shinohara A."/>
            <person name="Yoshida Y."/>
            <person name="Fujiwara M."/>
            <person name="Mori M."/>
            <person name="Tomita M."/>
            <person name="Arakawa K."/>
        </authorList>
    </citation>
    <scope>NUCLEOTIDE SEQUENCE [LARGE SCALE GENOMIC DNA]</scope>
</reference>
<dbReference type="Proteomes" id="UP000499080">
    <property type="component" value="Unassembled WGS sequence"/>
</dbReference>
<evidence type="ECO:0000313" key="3">
    <source>
        <dbReference type="Proteomes" id="UP000499080"/>
    </source>
</evidence>
<dbReference type="AlphaFoldDB" id="A0A4Y2TJB5"/>
<organism evidence="2 3">
    <name type="scientific">Araneus ventricosus</name>
    <name type="common">Orbweaver spider</name>
    <name type="synonym">Epeira ventricosa</name>
    <dbReference type="NCBI Taxonomy" id="182803"/>
    <lineage>
        <taxon>Eukaryota</taxon>
        <taxon>Metazoa</taxon>
        <taxon>Ecdysozoa</taxon>
        <taxon>Arthropoda</taxon>
        <taxon>Chelicerata</taxon>
        <taxon>Arachnida</taxon>
        <taxon>Araneae</taxon>
        <taxon>Araneomorphae</taxon>
        <taxon>Entelegynae</taxon>
        <taxon>Araneoidea</taxon>
        <taxon>Araneidae</taxon>
        <taxon>Araneus</taxon>
    </lineage>
</organism>
<name>A0A4Y2TJB5_ARAVE</name>
<feature type="non-terminal residue" evidence="2">
    <location>
        <position position="1"/>
    </location>
</feature>
<comment type="caution">
    <text evidence="2">The sequence shown here is derived from an EMBL/GenBank/DDBJ whole genome shotgun (WGS) entry which is preliminary data.</text>
</comment>
<dbReference type="EMBL" id="BGPR01028762">
    <property type="protein sequence ID" value="GBO00121.1"/>
    <property type="molecule type" value="Genomic_DNA"/>
</dbReference>
<keyword evidence="3" id="KW-1185">Reference proteome</keyword>
<dbReference type="EMBL" id="BGPR01028761">
    <property type="protein sequence ID" value="GBO00120.1"/>
    <property type="molecule type" value="Genomic_DNA"/>
</dbReference>
<gene>
    <name evidence="1" type="ORF">AVEN_178721_1</name>
    <name evidence="2" type="ORF">AVEN_180619_1</name>
</gene>